<dbReference type="EC" id="6.3.4.21" evidence="3 9"/>
<comment type="pathway">
    <text evidence="1 9">Cofactor biosynthesis; NAD(+) biosynthesis; nicotinate D-ribonucleotide from nicotinate: step 1/1.</text>
</comment>
<comment type="similarity">
    <text evidence="2 9">Belongs to the NAPRTase family.</text>
</comment>
<feature type="domain" description="Nicotinate phosphoribosyltransferase N-terminal" evidence="11">
    <location>
        <begin position="17"/>
        <end position="140"/>
    </location>
</feature>
<evidence type="ECO:0000256" key="9">
    <source>
        <dbReference type="RuleBase" id="RU365100"/>
    </source>
</evidence>
<dbReference type="eggNOG" id="COG1488">
    <property type="taxonomic scope" value="Bacteria"/>
</dbReference>
<dbReference type="InterPro" id="IPR006405">
    <property type="entry name" value="Nic_PRibTrfase_pncB"/>
</dbReference>
<comment type="catalytic activity">
    <reaction evidence="8 9">
        <text>5-phospho-alpha-D-ribose 1-diphosphate + nicotinate + ATP + H2O = nicotinate beta-D-ribonucleotide + ADP + phosphate + diphosphate</text>
        <dbReference type="Rhea" id="RHEA:36163"/>
        <dbReference type="ChEBI" id="CHEBI:15377"/>
        <dbReference type="ChEBI" id="CHEBI:30616"/>
        <dbReference type="ChEBI" id="CHEBI:32544"/>
        <dbReference type="ChEBI" id="CHEBI:33019"/>
        <dbReference type="ChEBI" id="CHEBI:43474"/>
        <dbReference type="ChEBI" id="CHEBI:57502"/>
        <dbReference type="ChEBI" id="CHEBI:58017"/>
        <dbReference type="ChEBI" id="CHEBI:456216"/>
        <dbReference type="EC" id="6.3.4.21"/>
    </reaction>
</comment>
<dbReference type="GO" id="GO:0034355">
    <property type="term" value="P:NAD+ biosynthetic process via the salvage pathway"/>
    <property type="evidence" value="ECO:0007669"/>
    <property type="project" value="TreeGrafter"/>
</dbReference>
<evidence type="ECO:0000256" key="7">
    <source>
        <dbReference type="ARBA" id="ARBA00022679"/>
    </source>
</evidence>
<dbReference type="InterPro" id="IPR036068">
    <property type="entry name" value="Nicotinate_pribotase-like_C"/>
</dbReference>
<reference evidence="13 14" key="1">
    <citation type="submission" date="2013-04" db="EMBL/GenBank/DDBJ databases">
        <title>Comparative Genomics of Relapsing Fever Spirochetes.</title>
        <authorList>
            <person name="Schwan T.G."/>
            <person name="Raffel S.J."/>
            <person name="Porcella S.F."/>
            <person name="Martens C.A."/>
            <person name="Bruno D.P."/>
            <person name="Rickefs S.M."/>
            <person name="Barbian K.B."/>
        </authorList>
    </citation>
    <scope>NUCLEOTIDE SEQUENCE [LARGE SCALE GENOMIC DNA]</scope>
    <source>
        <strain evidence="13 14">BA2</strain>
    </source>
</reference>
<dbReference type="GO" id="GO:0005829">
    <property type="term" value="C:cytosol"/>
    <property type="evidence" value="ECO:0007669"/>
    <property type="project" value="TreeGrafter"/>
</dbReference>
<dbReference type="InterPro" id="IPR007229">
    <property type="entry name" value="Nic_PRibTrfase-Fam"/>
</dbReference>
<dbReference type="InterPro" id="IPR041619">
    <property type="entry name" value="NAPRTase_C"/>
</dbReference>
<name>W5SN46_BORAN</name>
<dbReference type="FunFam" id="3.20.20.70:FF:000076">
    <property type="entry name" value="Nicotinate phosphoribosyltransferase"/>
    <property type="match status" value="1"/>
</dbReference>
<dbReference type="UniPathway" id="UPA00253">
    <property type="reaction ID" value="UER00457"/>
</dbReference>
<keyword evidence="6 9" id="KW-0662">Pyridine nucleotide biosynthesis</keyword>
<dbReference type="NCBIfam" id="NF006695">
    <property type="entry name" value="PRK09243.1-2"/>
    <property type="match status" value="1"/>
</dbReference>
<accession>W5SN46</accession>
<feature type="domain" description="Nicotinate phosphoribosyltransferase C-terminal" evidence="12">
    <location>
        <begin position="367"/>
        <end position="481"/>
    </location>
</feature>
<dbReference type="CDD" id="cd01570">
    <property type="entry name" value="NAPRTase_A"/>
    <property type="match status" value="1"/>
</dbReference>
<organism evidence="13 14">
    <name type="scientific">Borrelia anserina BA2</name>
    <dbReference type="NCBI Taxonomy" id="1313293"/>
    <lineage>
        <taxon>Bacteria</taxon>
        <taxon>Pseudomonadati</taxon>
        <taxon>Spirochaetota</taxon>
        <taxon>Spirochaetia</taxon>
        <taxon>Spirochaetales</taxon>
        <taxon>Borreliaceae</taxon>
        <taxon>Borrelia</taxon>
    </lineage>
</organism>
<sequence>MLIKIVYNVKTMNNLPLFTDFYALSMMNAYLTKDINPKAKFEMFFRKTPFKNGYIILAGIHTLINTIKGLYFRKEEIEYLEGLKYFDKKFLEYLKKLRLNIKISAIEEGRIVFPHEPILTIEGNLIELLLIEGLVLNTINFESLIATKTARIKEAGAKNLAEFGLRRAQGINGALSASKAAYIGGADFTSNVLAGYKYNIPVIGTMAHSWVMSFTSEEEAFWEYAKTYPNNVSLLIDTYDTLNSGLKNAIKVFRALKNKGSQNFSVRIDSGDLEYLSKEVRKKLNENGLSEVKIIISNELDEEIIMYLNSIHAPIDCWGVGTNLVTAKGDPNLSGVYKMISIQQNGNFIPKMKISNNIDKATLPSEKGVVRIYSNEQMIFDLIFLKEEEEEIKKMLSSKKKFTIFHPTQENILKKIKTYESFEFLTHTIFENGKIYNNNKLTLENIRKRVKSDLKKIDPTYKRLINPHMYKVSITEKLKKLRNKLTKANKTL</sequence>
<evidence type="ECO:0000256" key="1">
    <source>
        <dbReference type="ARBA" id="ARBA00004952"/>
    </source>
</evidence>
<dbReference type="PANTHER" id="PTHR11098">
    <property type="entry name" value="NICOTINATE PHOSPHORIBOSYLTRANSFERASE"/>
    <property type="match status" value="1"/>
</dbReference>
<keyword evidence="5 9" id="KW-0436">Ligase</keyword>
<evidence type="ECO:0000256" key="5">
    <source>
        <dbReference type="ARBA" id="ARBA00022598"/>
    </source>
</evidence>
<dbReference type="NCBIfam" id="NF009131">
    <property type="entry name" value="PRK12484.1"/>
    <property type="match status" value="1"/>
</dbReference>
<dbReference type="Pfam" id="PF17956">
    <property type="entry name" value="NAPRTase_C"/>
    <property type="match status" value="1"/>
</dbReference>
<dbReference type="HOGENOM" id="CLU_025154_2_1_12"/>
<dbReference type="EMBL" id="CP005829">
    <property type="protein sequence ID" value="AHH08604.1"/>
    <property type="molecule type" value="Genomic_DNA"/>
</dbReference>
<dbReference type="GO" id="GO:0047280">
    <property type="term" value="F:nicotinamide phosphoribosyltransferase activity"/>
    <property type="evidence" value="ECO:0007669"/>
    <property type="project" value="UniProtKB-ARBA"/>
</dbReference>
<dbReference type="Pfam" id="PF04095">
    <property type="entry name" value="NAPRTase"/>
    <property type="match status" value="1"/>
</dbReference>
<dbReference type="Proteomes" id="UP000019262">
    <property type="component" value="Chromosome"/>
</dbReference>
<dbReference type="NCBIfam" id="TIGR01513">
    <property type="entry name" value="NAPRTase_put"/>
    <property type="match status" value="1"/>
</dbReference>
<dbReference type="SUPFAM" id="SSF54675">
    <property type="entry name" value="Nicotinate/Quinolinate PRTase N-terminal domain-like"/>
    <property type="match status" value="1"/>
</dbReference>
<dbReference type="InterPro" id="IPR041525">
    <property type="entry name" value="N/Namide_PRibTrfase"/>
</dbReference>
<dbReference type="SUPFAM" id="SSF51690">
    <property type="entry name" value="Nicotinate/Quinolinate PRTase C-terminal domain-like"/>
    <property type="match status" value="1"/>
</dbReference>
<dbReference type="Pfam" id="PF17767">
    <property type="entry name" value="NAPRTase_N"/>
    <property type="match status" value="1"/>
</dbReference>
<evidence type="ECO:0000313" key="14">
    <source>
        <dbReference type="Proteomes" id="UP000019262"/>
    </source>
</evidence>
<evidence type="ECO:0000256" key="8">
    <source>
        <dbReference type="ARBA" id="ARBA00048668"/>
    </source>
</evidence>
<dbReference type="InterPro" id="IPR013785">
    <property type="entry name" value="Aldolase_TIM"/>
</dbReference>
<proteinExistence type="inferred from homology"/>
<evidence type="ECO:0000313" key="13">
    <source>
        <dbReference type="EMBL" id="AHH08604.1"/>
    </source>
</evidence>
<dbReference type="PANTHER" id="PTHR11098:SF1">
    <property type="entry name" value="NICOTINATE PHOSPHORIBOSYLTRANSFERASE"/>
    <property type="match status" value="1"/>
</dbReference>
<evidence type="ECO:0000259" key="10">
    <source>
        <dbReference type="Pfam" id="PF04095"/>
    </source>
</evidence>
<evidence type="ECO:0000256" key="2">
    <source>
        <dbReference type="ARBA" id="ARBA00010897"/>
    </source>
</evidence>
<dbReference type="InterPro" id="IPR040727">
    <property type="entry name" value="NAPRTase_N"/>
</dbReference>
<protein>
    <recommendedName>
        <fullName evidence="3 9">Nicotinate phosphoribosyltransferase</fullName>
        <ecNumber evidence="3 9">6.3.4.21</ecNumber>
    </recommendedName>
</protein>
<dbReference type="Gene3D" id="3.20.20.70">
    <property type="entry name" value="Aldolase class I"/>
    <property type="match status" value="1"/>
</dbReference>
<comment type="function">
    <text evidence="9">Catalyzes the first step in the biosynthesis of NAD from nicotinic acid, the ATP-dependent synthesis of beta-nicotinate D-ribonucleotide from nicotinate and 5-phospho-D-ribose 1-phosphate.</text>
</comment>
<evidence type="ECO:0000256" key="3">
    <source>
        <dbReference type="ARBA" id="ARBA00013236"/>
    </source>
</evidence>
<evidence type="ECO:0000259" key="11">
    <source>
        <dbReference type="Pfam" id="PF17767"/>
    </source>
</evidence>
<evidence type="ECO:0000256" key="6">
    <source>
        <dbReference type="ARBA" id="ARBA00022642"/>
    </source>
</evidence>
<gene>
    <name evidence="13" type="ORF">BAN_0051900</name>
</gene>
<keyword evidence="7 9" id="KW-0808">Transferase</keyword>
<feature type="domain" description="Nicotinate/nicotinamide phosphoribosyltransferase" evidence="10">
    <location>
        <begin position="160"/>
        <end position="358"/>
    </location>
</feature>
<dbReference type="AlphaFoldDB" id="W5SN46"/>
<comment type="PTM">
    <text evidence="9">Transiently phosphorylated on a His residue during the reaction cycle. Phosphorylation strongly increases the affinity for substrates and increases the rate of nicotinate D-ribonucleotide production. Dephosphorylation regenerates the low-affinity form of the enzyme, leading to product release.</text>
</comment>
<evidence type="ECO:0000256" key="4">
    <source>
        <dbReference type="ARBA" id="ARBA00022553"/>
    </source>
</evidence>
<dbReference type="PATRIC" id="fig|1313293.3.peg.651"/>
<dbReference type="PIRSF" id="PIRSF000484">
    <property type="entry name" value="NAPRT"/>
    <property type="match status" value="1"/>
</dbReference>
<dbReference type="Gene3D" id="3.20.140.10">
    <property type="entry name" value="nicotinate phosphoribosyltransferase"/>
    <property type="match status" value="1"/>
</dbReference>
<evidence type="ECO:0000259" key="12">
    <source>
        <dbReference type="Pfam" id="PF17956"/>
    </source>
</evidence>
<keyword evidence="13" id="KW-0328">Glycosyltransferase</keyword>
<keyword evidence="4" id="KW-0597">Phosphoprotein</keyword>
<dbReference type="GO" id="GO:0004516">
    <property type="term" value="F:nicotinate phosphoribosyltransferase activity"/>
    <property type="evidence" value="ECO:0007669"/>
    <property type="project" value="UniProtKB-UniRule"/>
</dbReference>